<proteinExistence type="predicted"/>
<evidence type="ECO:0000313" key="4">
    <source>
        <dbReference type="Proteomes" id="UP000662821"/>
    </source>
</evidence>
<dbReference type="PANTHER" id="PTHR37691:SF1">
    <property type="entry name" value="BLR3518 PROTEIN"/>
    <property type="match status" value="1"/>
</dbReference>
<gene>
    <name evidence="3" type="ORF">J3P46_13020</name>
    <name evidence="2" type="ORF">RB624_25270</name>
</gene>
<dbReference type="PROSITE" id="PS51257">
    <property type="entry name" value="PROKAR_LIPOPROTEIN"/>
    <property type="match status" value="1"/>
</dbReference>
<accession>A0AAJ4MWU3</accession>
<feature type="chain" id="PRO_5042597959" evidence="1">
    <location>
        <begin position="24"/>
        <end position="142"/>
    </location>
</feature>
<name>A0AAJ4MWU3_9BURK</name>
<dbReference type="Proteomes" id="UP000662821">
    <property type="component" value="Chromosome"/>
</dbReference>
<keyword evidence="1" id="KW-0732">Signal</keyword>
<sequence>MTILRRWFSAILLSLFACTAATAAQKEEKVVYHVNDASNATAALKNIRNHLDASPQATIVLVAHGPGIDFLLDGAVDKNGTPYDAVVRELTRRGVSFRVCNNTLQGRNIDRQRVLPDAVIVPSGVAELSRLQWQEGYAYIKP</sequence>
<dbReference type="Pfam" id="PF02635">
    <property type="entry name" value="DsrE"/>
    <property type="match status" value="1"/>
</dbReference>
<protein>
    <submittedName>
        <fullName evidence="3">DsrE family protein</fullName>
    </submittedName>
</protein>
<organism evidence="3 4">
    <name type="scientific">Janthinobacterium lividum</name>
    <dbReference type="NCBI Taxonomy" id="29581"/>
    <lineage>
        <taxon>Bacteria</taxon>
        <taxon>Pseudomonadati</taxon>
        <taxon>Pseudomonadota</taxon>
        <taxon>Betaproteobacteria</taxon>
        <taxon>Burkholderiales</taxon>
        <taxon>Oxalobacteraceae</taxon>
        <taxon>Janthinobacterium</taxon>
    </lineage>
</organism>
<evidence type="ECO:0000256" key="1">
    <source>
        <dbReference type="SAM" id="SignalP"/>
    </source>
</evidence>
<dbReference type="EMBL" id="JAVFKP010000008">
    <property type="protein sequence ID" value="MDQ4629204.1"/>
    <property type="molecule type" value="Genomic_DNA"/>
</dbReference>
<dbReference type="Gene3D" id="3.40.1260.10">
    <property type="entry name" value="DsrEFH-like"/>
    <property type="match status" value="1"/>
</dbReference>
<evidence type="ECO:0000313" key="2">
    <source>
        <dbReference type="EMBL" id="MDQ4629204.1"/>
    </source>
</evidence>
<keyword evidence="5" id="KW-1185">Reference proteome</keyword>
<dbReference type="EMBL" id="CP071520">
    <property type="protein sequence ID" value="QSX98730.1"/>
    <property type="molecule type" value="Genomic_DNA"/>
</dbReference>
<dbReference type="PANTHER" id="PTHR37691">
    <property type="entry name" value="BLR3518 PROTEIN"/>
    <property type="match status" value="1"/>
</dbReference>
<dbReference type="InterPro" id="IPR003787">
    <property type="entry name" value="Sulphur_relay_DsrE/F-like"/>
</dbReference>
<evidence type="ECO:0000313" key="5">
    <source>
        <dbReference type="Proteomes" id="UP001237592"/>
    </source>
</evidence>
<dbReference type="Proteomes" id="UP001237592">
    <property type="component" value="Unassembled WGS sequence"/>
</dbReference>
<reference evidence="3 4" key="1">
    <citation type="submission" date="2021-03" db="EMBL/GenBank/DDBJ databases">
        <title>Draft genome sequence of Janthinobacterium sp. strain PLB02 isolated from infected primmorphs (Lubomirskia baicalensis).</title>
        <authorList>
            <person name="Chernogor L.I."/>
            <person name="Belikov S.I."/>
            <person name="Petrushin I.S."/>
        </authorList>
    </citation>
    <scope>NUCLEOTIDE SEQUENCE [LARGE SCALE GENOMIC DNA]</scope>
    <source>
        <strain evidence="3 4">PLB02</strain>
    </source>
</reference>
<dbReference type="AlphaFoldDB" id="A0AAJ4MWU3"/>
<evidence type="ECO:0000313" key="3">
    <source>
        <dbReference type="EMBL" id="QSX98730.1"/>
    </source>
</evidence>
<feature type="signal peptide" evidence="1">
    <location>
        <begin position="1"/>
        <end position="23"/>
    </location>
</feature>
<dbReference type="RefSeq" id="WP_151094633.1">
    <property type="nucleotide sequence ID" value="NZ_CP071520.1"/>
</dbReference>
<reference evidence="2 5" key="2">
    <citation type="submission" date="2023-08" db="EMBL/GenBank/DDBJ databases">
        <title>Draft genome sequence of Janthinobacterium lividum.</title>
        <authorList>
            <person name="Chun B.H."/>
            <person name="Lee Y."/>
        </authorList>
    </citation>
    <scope>NUCLEOTIDE SEQUENCE [LARGE SCALE GENOMIC DNA]</scope>
    <source>
        <strain evidence="2 5">AMJK</strain>
    </source>
</reference>
<dbReference type="InterPro" id="IPR027396">
    <property type="entry name" value="DsrEFH-like"/>
</dbReference>
<dbReference type="SUPFAM" id="SSF75169">
    <property type="entry name" value="DsrEFH-like"/>
    <property type="match status" value="1"/>
</dbReference>